<evidence type="ECO:0000259" key="10">
    <source>
        <dbReference type="Pfam" id="PF12705"/>
    </source>
</evidence>
<comment type="caution">
    <text evidence="11">The sequence shown here is derived from an EMBL/GenBank/DDBJ whole genome shotgun (WGS) entry which is preliminary data.</text>
</comment>
<keyword evidence="4" id="KW-0378">Hydrolase</keyword>
<proteinExistence type="predicted"/>
<dbReference type="PANTHER" id="PTHR30591:SF1">
    <property type="entry name" value="RECBCD ENZYME SUBUNIT RECC"/>
    <property type="match status" value="1"/>
</dbReference>
<evidence type="ECO:0000256" key="4">
    <source>
        <dbReference type="ARBA" id="ARBA00022801"/>
    </source>
</evidence>
<evidence type="ECO:0000313" key="11">
    <source>
        <dbReference type="EMBL" id="MFC4076878.1"/>
    </source>
</evidence>
<dbReference type="Proteomes" id="UP001595843">
    <property type="component" value="Unassembled WGS sequence"/>
</dbReference>
<evidence type="ECO:0000256" key="6">
    <source>
        <dbReference type="ARBA" id="ARBA00022839"/>
    </source>
</evidence>
<keyword evidence="6" id="KW-0269">Exonuclease</keyword>
<dbReference type="Pfam" id="PF12705">
    <property type="entry name" value="PDDEXK_1"/>
    <property type="match status" value="1"/>
</dbReference>
<keyword evidence="8" id="KW-0238">DNA-binding</keyword>
<evidence type="ECO:0000256" key="3">
    <source>
        <dbReference type="ARBA" id="ARBA00022763"/>
    </source>
</evidence>
<name>A0ABV8JEN9_9BACL</name>
<evidence type="ECO:0000256" key="2">
    <source>
        <dbReference type="ARBA" id="ARBA00022741"/>
    </source>
</evidence>
<keyword evidence="9" id="KW-0234">DNA repair</keyword>
<dbReference type="Gene3D" id="3.90.320.10">
    <property type="match status" value="1"/>
</dbReference>
<dbReference type="RefSeq" id="WP_380704212.1">
    <property type="nucleotide sequence ID" value="NZ_JBHSAP010000009.1"/>
</dbReference>
<reference evidence="12" key="1">
    <citation type="journal article" date="2019" name="Int. J. Syst. Evol. Microbiol.">
        <title>The Global Catalogue of Microorganisms (GCM) 10K type strain sequencing project: providing services to taxonomists for standard genome sequencing and annotation.</title>
        <authorList>
            <consortium name="The Broad Institute Genomics Platform"/>
            <consortium name="The Broad Institute Genome Sequencing Center for Infectious Disease"/>
            <person name="Wu L."/>
            <person name="Ma J."/>
        </authorList>
    </citation>
    <scope>NUCLEOTIDE SEQUENCE [LARGE SCALE GENOMIC DNA]</scope>
    <source>
        <strain evidence="12">IBRC-M 10813</strain>
    </source>
</reference>
<dbReference type="InterPro" id="IPR027417">
    <property type="entry name" value="P-loop_NTPase"/>
</dbReference>
<keyword evidence="1" id="KW-0540">Nuclease</keyword>
<dbReference type="EMBL" id="JBHSAP010000009">
    <property type="protein sequence ID" value="MFC4076878.1"/>
    <property type="molecule type" value="Genomic_DNA"/>
</dbReference>
<keyword evidence="7" id="KW-0067">ATP-binding</keyword>
<feature type="domain" description="PD-(D/E)XK endonuclease-like" evidence="10">
    <location>
        <begin position="753"/>
        <end position="1069"/>
    </location>
</feature>
<accession>A0ABV8JEN9</accession>
<keyword evidence="2" id="KW-0547">Nucleotide-binding</keyword>
<organism evidence="11 12">
    <name type="scientific">Salinithrix halophila</name>
    <dbReference type="NCBI Taxonomy" id="1485204"/>
    <lineage>
        <taxon>Bacteria</taxon>
        <taxon>Bacillati</taxon>
        <taxon>Bacillota</taxon>
        <taxon>Bacilli</taxon>
        <taxon>Bacillales</taxon>
        <taxon>Thermoactinomycetaceae</taxon>
        <taxon>Salinithrix</taxon>
    </lineage>
</organism>
<dbReference type="SUPFAM" id="SSF52540">
    <property type="entry name" value="P-loop containing nucleoside triphosphate hydrolases"/>
    <property type="match status" value="1"/>
</dbReference>
<dbReference type="InterPro" id="IPR011604">
    <property type="entry name" value="PDDEXK-like_dom_sf"/>
</dbReference>
<evidence type="ECO:0000256" key="9">
    <source>
        <dbReference type="ARBA" id="ARBA00023204"/>
    </source>
</evidence>
<evidence type="ECO:0000256" key="5">
    <source>
        <dbReference type="ARBA" id="ARBA00022806"/>
    </source>
</evidence>
<protein>
    <submittedName>
        <fullName evidence="11">PD-(D/E)XK nuclease family protein</fullName>
    </submittedName>
</protein>
<gene>
    <name evidence="11" type="ORF">ACFOUO_08645</name>
</gene>
<dbReference type="InterPro" id="IPR038726">
    <property type="entry name" value="PDDEXK_AddAB-type"/>
</dbReference>
<keyword evidence="5" id="KW-0347">Helicase</keyword>
<dbReference type="InterPro" id="IPR011335">
    <property type="entry name" value="Restrct_endonuc-II-like"/>
</dbReference>
<evidence type="ECO:0000256" key="8">
    <source>
        <dbReference type="ARBA" id="ARBA00023125"/>
    </source>
</evidence>
<evidence type="ECO:0000313" key="12">
    <source>
        <dbReference type="Proteomes" id="UP001595843"/>
    </source>
</evidence>
<keyword evidence="3" id="KW-0227">DNA damage</keyword>
<evidence type="ECO:0000256" key="7">
    <source>
        <dbReference type="ARBA" id="ARBA00022840"/>
    </source>
</evidence>
<evidence type="ECO:0000256" key="1">
    <source>
        <dbReference type="ARBA" id="ARBA00022722"/>
    </source>
</evidence>
<dbReference type="SUPFAM" id="SSF52980">
    <property type="entry name" value="Restriction endonuclease-like"/>
    <property type="match status" value="1"/>
</dbReference>
<dbReference type="Gene3D" id="3.40.50.300">
    <property type="entry name" value="P-loop containing nucleotide triphosphate hydrolases"/>
    <property type="match status" value="1"/>
</dbReference>
<dbReference type="PANTHER" id="PTHR30591">
    <property type="entry name" value="RECBCD ENZYME SUBUNIT RECC"/>
    <property type="match status" value="1"/>
</dbReference>
<keyword evidence="12" id="KW-1185">Reference proteome</keyword>
<sequence>MSGWVIVHPPEQAVRGIALSSVDPRDSCRTVCLVPGAQSIKEYRRILHHAGLDETGFFFQTFDSFVRGLLPPDPLRLMTPVEQEWLVRQATAEALGEEGGYFGNMKERYSWLKTVEARIGELKRAGVRPTRLSSLWADKGEGLEEFSRIFHAYGRLLKENRLLDHEEAYFLAMEAIRKGKAKLPARVVAEHFPDLSFLQEQLLVQLVTAGVPVTFHLAWDESRPRLFRETARLSERLIERGFGFRKVEPIPDRSSAGGNVFLHLTREVFSLSPRPADAENQVEVLAAPGVSMEAALTVARLKRWLEESEAPLSEAVLITNQPEVYHPFLFRELEEAGIPCSRPHTRPLKEHPLLQAILTALFLAEGREDLRPVLLENPVLPWTKGMERGVSWPKIWHRLGAPREAKTLTDRLENLSEEEMKAEGTDRETLMQLVELFHWVEEIPERQPWMNWVAWFESWVDHLDDSALRVAMARDRELLPLAVEEWKAWEELKSILAEWREIFGQADLGRQMCDRASFATALEEAANRKQVERKPGRRGGVRLLEPNQVRGDRYGAVFLLGCVEGEWPRSIPEDWLVSDQERERLRSEGVRLALSAEQREHQVFPFFQCVCAAKEKLVLSYPAMDEEGRRQLPSPYLEEVQRVFRKGSVQDYKPSIADTLPLPWEGCTSLSKGMERVVSVLGKAKSESVEEEVLTSALPLLGDVREKDPVFLRDLGQKIRVERTRWGSGWSSFDGVLTPSLPKEFAVSLTERTWSATQLNELARCRFHFFAGRLLKVLPQEDAVEGFSAPERGELMHRILCRFWDRYRDSPLTSFPREEVEEHLLATAETIFDEFARAAEGRDPFSVRIEENRLKGRLLSILEHEYSWRGKEESSDFRPRYLELVFGMGRDESLVDRREIDPSTREHPAELTFAEGRRIRLRGKVDRLDTDEEGFYVLYDYKSGSAPDRAEVKAGAHLQLPLYLWVLQEEFGLDPDKAVGAAFYTAGSRRVGQGPTNNRNEGLWRREEAQRAGISKRISGLLDEENWDRVLGEIRHQVTEQLERATVGDFAVDPTWDCPVYCPHRGVCRIDTRRVARKKGMDRRDG</sequence>